<feature type="region of interest" description="Disordered" evidence="1">
    <location>
        <begin position="193"/>
        <end position="234"/>
    </location>
</feature>
<organism evidence="2 3">
    <name type="scientific">Sporosarcina siberiensis</name>
    <dbReference type="NCBI Taxonomy" id="1365606"/>
    <lineage>
        <taxon>Bacteria</taxon>
        <taxon>Bacillati</taxon>
        <taxon>Bacillota</taxon>
        <taxon>Bacilli</taxon>
        <taxon>Bacillales</taxon>
        <taxon>Caryophanaceae</taxon>
        <taxon>Sporosarcina</taxon>
    </lineage>
</organism>
<reference evidence="3" key="1">
    <citation type="journal article" date="2019" name="Int. J. Syst. Evol. Microbiol.">
        <title>The Global Catalogue of Microorganisms (GCM) 10K type strain sequencing project: providing services to taxonomists for standard genome sequencing and annotation.</title>
        <authorList>
            <consortium name="The Broad Institute Genomics Platform"/>
            <consortium name="The Broad Institute Genome Sequencing Center for Infectious Disease"/>
            <person name="Wu L."/>
            <person name="Ma J."/>
        </authorList>
    </citation>
    <scope>NUCLEOTIDE SEQUENCE [LARGE SCALE GENOMIC DNA]</scope>
    <source>
        <strain evidence="3">CGMCC 4.7177</strain>
    </source>
</reference>
<dbReference type="Proteomes" id="UP001597218">
    <property type="component" value="Unassembled WGS sequence"/>
</dbReference>
<sequence>MEKVLTFTNEQKSLIWNRFVQPANGTQEEANHFIEVCETFGLNPLLGDIVFQRYETKNGPNTSFITTRDGLLRVATTQEGYVGPPNANVVREGDTFEFIPSEGSVRHEFGQKRGPILGAYAVMHHKRFRPVAVFVDFQEYFQANSGELNSRYNNKNVWDKMPSAMIQKIAEVFVLRRQFPLGGLYTREEMSLEENDNGNSGHADIPNQSNPAPQKQNEVAEQQESPEEAGQQPKENAVEGVFILQSFEKGVSPQNVPFAKLNVMNKASSEVSLVLVKENEETIDSLSHVQMGTELSLVIKNESGFNFLEAFKMIQTDEQNIQVESAPEQIEPIQQETQLASDSAEPLEAFIMEKYEPGTTPAGVSFAKMYVKKIADNKQSMVFAQGQEAVEKTKHLSKGSEFAMQTRIENGFTFFVKLEDANKRSA</sequence>
<dbReference type="Pfam" id="PF03837">
    <property type="entry name" value="RecT"/>
    <property type="match status" value="1"/>
</dbReference>
<proteinExistence type="predicted"/>
<dbReference type="InterPro" id="IPR018330">
    <property type="entry name" value="RecT_fam"/>
</dbReference>
<feature type="compositionally biased region" description="Polar residues" evidence="1">
    <location>
        <begin position="206"/>
        <end position="223"/>
    </location>
</feature>
<dbReference type="RefSeq" id="WP_381536028.1">
    <property type="nucleotide sequence ID" value="NZ_JBHUGI010000006.1"/>
</dbReference>
<protein>
    <submittedName>
        <fullName evidence="2">RecT family recombinase</fullName>
    </submittedName>
</protein>
<accession>A0ABW4SD23</accession>
<evidence type="ECO:0000256" key="1">
    <source>
        <dbReference type="SAM" id="MobiDB-lite"/>
    </source>
</evidence>
<name>A0ABW4SD23_9BACL</name>
<keyword evidence="3" id="KW-1185">Reference proteome</keyword>
<evidence type="ECO:0000313" key="2">
    <source>
        <dbReference type="EMBL" id="MFD1927382.1"/>
    </source>
</evidence>
<comment type="caution">
    <text evidence="2">The sequence shown here is derived from an EMBL/GenBank/DDBJ whole genome shotgun (WGS) entry which is preliminary data.</text>
</comment>
<dbReference type="EMBL" id="JBHUGI010000006">
    <property type="protein sequence ID" value="MFD1927382.1"/>
    <property type="molecule type" value="Genomic_DNA"/>
</dbReference>
<gene>
    <name evidence="2" type="ORF">ACFSFY_04800</name>
</gene>
<evidence type="ECO:0000313" key="3">
    <source>
        <dbReference type="Proteomes" id="UP001597218"/>
    </source>
</evidence>